<dbReference type="PANTHER" id="PTHR21087">
    <property type="entry name" value="SHIKIMATE KINASE"/>
    <property type="match status" value="1"/>
</dbReference>
<dbReference type="PROSITE" id="PS01128">
    <property type="entry name" value="SHIKIMATE_KINASE"/>
    <property type="match status" value="1"/>
</dbReference>
<dbReference type="EC" id="2.7.1.71" evidence="8"/>
<keyword evidence="3 8" id="KW-0808">Transferase</keyword>
<keyword evidence="6 8" id="KW-0067">ATP-binding</keyword>
<evidence type="ECO:0000256" key="6">
    <source>
        <dbReference type="ARBA" id="ARBA00022840"/>
    </source>
</evidence>
<dbReference type="Proteomes" id="UP000774130">
    <property type="component" value="Unassembled WGS sequence"/>
</dbReference>
<evidence type="ECO:0000256" key="3">
    <source>
        <dbReference type="ARBA" id="ARBA00022679"/>
    </source>
</evidence>
<evidence type="ECO:0000313" key="10">
    <source>
        <dbReference type="Proteomes" id="UP000774130"/>
    </source>
</evidence>
<sequence>MSAIILIGFMGAGKTTISKELGKTTNAQVVDMDDVLVERIGQPIADFFEEHGEPAFRNHETDLLKEAITKNSIIATGGGVILQKENQKVLVDKKVIYLKANADVLVERIRNDKTNIRPNAMNKNDGEIKKLYFSREKLYEKLAKFTIDTSEKTPQEIVAEILNQVTV</sequence>
<evidence type="ECO:0000256" key="2">
    <source>
        <dbReference type="ARBA" id="ARBA00022605"/>
    </source>
</evidence>
<dbReference type="InterPro" id="IPR031322">
    <property type="entry name" value="Shikimate/glucono_kinase"/>
</dbReference>
<evidence type="ECO:0000256" key="8">
    <source>
        <dbReference type="HAMAP-Rule" id="MF_00109"/>
    </source>
</evidence>
<feature type="binding site" evidence="8">
    <location>
        <begin position="11"/>
        <end position="16"/>
    </location>
    <ligand>
        <name>ATP</name>
        <dbReference type="ChEBI" id="CHEBI:30616"/>
    </ligand>
</feature>
<evidence type="ECO:0000256" key="5">
    <source>
        <dbReference type="ARBA" id="ARBA00022777"/>
    </source>
</evidence>
<comment type="cofactor">
    <cofactor evidence="8">
        <name>Mg(2+)</name>
        <dbReference type="ChEBI" id="CHEBI:18420"/>
    </cofactor>
    <text evidence="8">Binds 1 Mg(2+) ion per subunit.</text>
</comment>
<feature type="binding site" evidence="8">
    <location>
        <position position="33"/>
    </location>
    <ligand>
        <name>substrate</name>
    </ligand>
</feature>
<comment type="similarity">
    <text evidence="1 8">Belongs to the shikimate kinase family.</text>
</comment>
<dbReference type="EMBL" id="JAHUZB010000002">
    <property type="protein sequence ID" value="MBV7390227.1"/>
    <property type="molecule type" value="Genomic_DNA"/>
</dbReference>
<dbReference type="HAMAP" id="MF_00109">
    <property type="entry name" value="Shikimate_kinase"/>
    <property type="match status" value="1"/>
</dbReference>
<dbReference type="RefSeq" id="WP_218325276.1">
    <property type="nucleotide sequence ID" value="NZ_JAHUZB010000002.1"/>
</dbReference>
<dbReference type="CDD" id="cd00464">
    <property type="entry name" value="SK"/>
    <property type="match status" value="1"/>
</dbReference>
<keyword evidence="2 8" id="KW-0028">Amino-acid biosynthesis</keyword>
<feature type="binding site" evidence="8">
    <location>
        <position position="117"/>
    </location>
    <ligand>
        <name>ATP</name>
        <dbReference type="ChEBI" id="CHEBI:30616"/>
    </ligand>
</feature>
<keyword evidence="5 8" id="KW-0418">Kinase</keyword>
<protein>
    <recommendedName>
        <fullName evidence="8">Shikimate kinase</fullName>
        <shortName evidence="8">SK</shortName>
        <ecNumber evidence="8">2.7.1.71</ecNumber>
    </recommendedName>
</protein>
<accession>A0ABS6TBF7</accession>
<evidence type="ECO:0000313" key="9">
    <source>
        <dbReference type="EMBL" id="MBV7390227.1"/>
    </source>
</evidence>
<comment type="subcellular location">
    <subcellularLocation>
        <location evidence="8">Cytoplasm</location>
    </subcellularLocation>
</comment>
<organism evidence="9 10">
    <name type="scientific">Enterococcus alishanensis</name>
    <dbReference type="NCBI Taxonomy" id="1303817"/>
    <lineage>
        <taxon>Bacteria</taxon>
        <taxon>Bacillati</taxon>
        <taxon>Bacillota</taxon>
        <taxon>Bacilli</taxon>
        <taxon>Lactobacillales</taxon>
        <taxon>Enterococcaceae</taxon>
        <taxon>Enterococcus</taxon>
    </lineage>
</organism>
<keyword evidence="10" id="KW-1185">Reference proteome</keyword>
<keyword evidence="7 8" id="KW-0057">Aromatic amino acid biosynthesis</keyword>
<evidence type="ECO:0000256" key="7">
    <source>
        <dbReference type="ARBA" id="ARBA00023141"/>
    </source>
</evidence>
<reference evidence="9 10" key="1">
    <citation type="submission" date="2021-06" db="EMBL/GenBank/DDBJ databases">
        <title>Enterococcus alishanensis sp. nov., a novel lactic acid bacterium isolated from fresh coffee beans.</title>
        <authorList>
            <person name="Chen Y.-S."/>
        </authorList>
    </citation>
    <scope>NUCLEOTIDE SEQUENCE [LARGE SCALE GENOMIC DNA]</scope>
    <source>
        <strain evidence="9 10">ALS3</strain>
    </source>
</reference>
<proteinExistence type="inferred from homology"/>
<comment type="catalytic activity">
    <reaction evidence="8">
        <text>shikimate + ATP = 3-phosphoshikimate + ADP + H(+)</text>
        <dbReference type="Rhea" id="RHEA:13121"/>
        <dbReference type="ChEBI" id="CHEBI:15378"/>
        <dbReference type="ChEBI" id="CHEBI:30616"/>
        <dbReference type="ChEBI" id="CHEBI:36208"/>
        <dbReference type="ChEBI" id="CHEBI:145989"/>
        <dbReference type="ChEBI" id="CHEBI:456216"/>
        <dbReference type="EC" id="2.7.1.71"/>
    </reaction>
</comment>
<dbReference type="GO" id="GO:0016301">
    <property type="term" value="F:kinase activity"/>
    <property type="evidence" value="ECO:0007669"/>
    <property type="project" value="UniProtKB-KW"/>
</dbReference>
<comment type="subunit">
    <text evidence="8">Monomer.</text>
</comment>
<feature type="binding site" evidence="8">
    <location>
        <position position="57"/>
    </location>
    <ligand>
        <name>substrate</name>
    </ligand>
</feature>
<evidence type="ECO:0000256" key="4">
    <source>
        <dbReference type="ARBA" id="ARBA00022741"/>
    </source>
</evidence>
<keyword evidence="8" id="KW-0460">Magnesium</keyword>
<evidence type="ECO:0000256" key="1">
    <source>
        <dbReference type="ARBA" id="ARBA00006997"/>
    </source>
</evidence>
<comment type="caution">
    <text evidence="9">The sequence shown here is derived from an EMBL/GenBank/DDBJ whole genome shotgun (WGS) entry which is preliminary data.</text>
</comment>
<dbReference type="Pfam" id="PF01202">
    <property type="entry name" value="SKI"/>
    <property type="match status" value="1"/>
</dbReference>
<name>A0ABS6TBF7_9ENTE</name>
<comment type="pathway">
    <text evidence="8">Metabolic intermediate biosynthesis; chorismate biosynthesis; chorismate from D-erythrose 4-phosphate and phosphoenolpyruvate: step 5/7.</text>
</comment>
<feature type="binding site" evidence="8">
    <location>
        <position position="15"/>
    </location>
    <ligand>
        <name>Mg(2+)</name>
        <dbReference type="ChEBI" id="CHEBI:18420"/>
    </ligand>
</feature>
<dbReference type="PANTHER" id="PTHR21087:SF16">
    <property type="entry name" value="SHIKIMATE KINASE 1, CHLOROPLASTIC"/>
    <property type="match status" value="1"/>
</dbReference>
<keyword evidence="8" id="KW-0963">Cytoplasm</keyword>
<feature type="binding site" evidence="8">
    <location>
        <position position="135"/>
    </location>
    <ligand>
        <name>substrate</name>
    </ligand>
</feature>
<comment type="caution">
    <text evidence="8">Lacks conserved residue(s) required for the propagation of feature annotation.</text>
</comment>
<comment type="function">
    <text evidence="8">Catalyzes the specific phosphorylation of the 3-hydroxyl group of shikimic acid using ATP as a cosubstrate.</text>
</comment>
<dbReference type="InterPro" id="IPR000623">
    <property type="entry name" value="Shikimate_kinase/TSH1"/>
</dbReference>
<dbReference type="InterPro" id="IPR023000">
    <property type="entry name" value="Shikimate_kinase_CS"/>
</dbReference>
<keyword evidence="8" id="KW-0479">Metal-binding</keyword>
<keyword evidence="4 8" id="KW-0547">Nucleotide-binding</keyword>
<gene>
    <name evidence="8" type="primary">aroK</name>
    <name evidence="9" type="ORF">KUA55_06005</name>
</gene>
<feature type="binding site" evidence="8">
    <location>
        <position position="78"/>
    </location>
    <ligand>
        <name>substrate</name>
    </ligand>
</feature>